<evidence type="ECO:0000313" key="6">
    <source>
        <dbReference type="Proteomes" id="UP000295252"/>
    </source>
</evidence>
<dbReference type="PANTHER" id="PTHR23236:SF59">
    <property type="entry name" value="POLYADENYLATE-BINDING PROTEIN 1-LIKE"/>
    <property type="match status" value="1"/>
</dbReference>
<evidence type="ECO:0000259" key="4">
    <source>
        <dbReference type="PROSITE" id="PS50102"/>
    </source>
</evidence>
<protein>
    <submittedName>
        <fullName evidence="5">DH200=94 genomic scaffold, scaffold_728</fullName>
    </submittedName>
</protein>
<feature type="compositionally biased region" description="Basic and acidic residues" evidence="3">
    <location>
        <begin position="67"/>
        <end position="80"/>
    </location>
</feature>
<dbReference type="InterPro" id="IPR012677">
    <property type="entry name" value="Nucleotide-bd_a/b_plait_sf"/>
</dbReference>
<dbReference type="Pfam" id="PF00076">
    <property type="entry name" value="RRM_1"/>
    <property type="match status" value="1"/>
</dbReference>
<evidence type="ECO:0000256" key="3">
    <source>
        <dbReference type="SAM" id="MobiDB-lite"/>
    </source>
</evidence>
<dbReference type="PANTHER" id="PTHR23236">
    <property type="entry name" value="EUKARYOTIC TRANSLATION INITIATION FACTOR 4B/4H"/>
    <property type="match status" value="1"/>
</dbReference>
<dbReference type="Gramene" id="CDP19849">
    <property type="protein sequence ID" value="CDP19849"/>
    <property type="gene ID" value="GSCOC_T00010501001"/>
</dbReference>
<evidence type="ECO:0000256" key="1">
    <source>
        <dbReference type="ARBA" id="ARBA00022884"/>
    </source>
</evidence>
<dbReference type="CDD" id="cd12306">
    <property type="entry name" value="RRM_II_PABPs"/>
    <property type="match status" value="1"/>
</dbReference>
<proteinExistence type="predicted"/>
<keyword evidence="6" id="KW-1185">Reference proteome</keyword>
<dbReference type="PhylomeDB" id="A0A068VH08"/>
<feature type="region of interest" description="Disordered" evidence="3">
    <location>
        <begin position="1"/>
        <end position="44"/>
    </location>
</feature>
<dbReference type="Gene3D" id="3.30.70.330">
    <property type="match status" value="1"/>
</dbReference>
<name>A0A068VH08_COFCA</name>
<dbReference type="SMART" id="SM00360">
    <property type="entry name" value="RRM"/>
    <property type="match status" value="1"/>
</dbReference>
<dbReference type="PROSITE" id="PS50102">
    <property type="entry name" value="RRM"/>
    <property type="match status" value="1"/>
</dbReference>
<dbReference type="InParanoid" id="A0A068VH08"/>
<reference evidence="6" key="1">
    <citation type="journal article" date="2014" name="Science">
        <title>The coffee genome provides insight into the convergent evolution of caffeine biosynthesis.</title>
        <authorList>
            <person name="Denoeud F."/>
            <person name="Carretero-Paulet L."/>
            <person name="Dereeper A."/>
            <person name="Droc G."/>
            <person name="Guyot R."/>
            <person name="Pietrella M."/>
            <person name="Zheng C."/>
            <person name="Alberti A."/>
            <person name="Anthony F."/>
            <person name="Aprea G."/>
            <person name="Aury J.M."/>
            <person name="Bento P."/>
            <person name="Bernard M."/>
            <person name="Bocs S."/>
            <person name="Campa C."/>
            <person name="Cenci A."/>
            <person name="Combes M.C."/>
            <person name="Crouzillat D."/>
            <person name="Da Silva C."/>
            <person name="Daddiego L."/>
            <person name="De Bellis F."/>
            <person name="Dussert S."/>
            <person name="Garsmeur O."/>
            <person name="Gayraud T."/>
            <person name="Guignon V."/>
            <person name="Jahn K."/>
            <person name="Jamilloux V."/>
            <person name="Joet T."/>
            <person name="Labadie K."/>
            <person name="Lan T."/>
            <person name="Leclercq J."/>
            <person name="Lepelley M."/>
            <person name="Leroy T."/>
            <person name="Li L.T."/>
            <person name="Librado P."/>
            <person name="Lopez L."/>
            <person name="Munoz A."/>
            <person name="Noel B."/>
            <person name="Pallavicini A."/>
            <person name="Perrotta G."/>
            <person name="Poncet V."/>
            <person name="Pot D."/>
            <person name="Priyono X."/>
            <person name="Rigoreau M."/>
            <person name="Rouard M."/>
            <person name="Rozas J."/>
            <person name="Tranchant-Dubreuil C."/>
            <person name="VanBuren R."/>
            <person name="Zhang Q."/>
            <person name="Andrade A.C."/>
            <person name="Argout X."/>
            <person name="Bertrand B."/>
            <person name="de Kochko A."/>
            <person name="Graziosi G."/>
            <person name="Henry R.J."/>
            <person name="Jayarama X."/>
            <person name="Ming R."/>
            <person name="Nagai C."/>
            <person name="Rounsley S."/>
            <person name="Sankoff D."/>
            <person name="Giuliano G."/>
            <person name="Albert V.A."/>
            <person name="Wincker P."/>
            <person name="Lashermes P."/>
        </authorList>
    </citation>
    <scope>NUCLEOTIDE SEQUENCE [LARGE SCALE GENOMIC DNA]</scope>
    <source>
        <strain evidence="6">cv. DH200-94</strain>
    </source>
</reference>
<keyword evidence="1 2" id="KW-0694">RNA-binding</keyword>
<dbReference type="STRING" id="49390.A0A068VH08"/>
<feature type="compositionally biased region" description="Basic residues" evidence="3">
    <location>
        <begin position="179"/>
        <end position="189"/>
    </location>
</feature>
<dbReference type="AlphaFoldDB" id="A0A068VH08"/>
<gene>
    <name evidence="5" type="ORF">GSCOC_T00010501001</name>
</gene>
<feature type="compositionally biased region" description="Acidic residues" evidence="3">
    <location>
        <begin position="1"/>
        <end position="28"/>
    </location>
</feature>
<feature type="region of interest" description="Disordered" evidence="3">
    <location>
        <begin position="58"/>
        <end position="97"/>
    </location>
</feature>
<dbReference type="InterPro" id="IPR035979">
    <property type="entry name" value="RBD_domain_sf"/>
</dbReference>
<dbReference type="InterPro" id="IPR000504">
    <property type="entry name" value="RRM_dom"/>
</dbReference>
<dbReference type="SUPFAM" id="SSF54928">
    <property type="entry name" value="RNA-binding domain, RBD"/>
    <property type="match status" value="1"/>
</dbReference>
<feature type="region of interest" description="Disordered" evidence="3">
    <location>
        <begin position="179"/>
        <end position="201"/>
    </location>
</feature>
<dbReference type="EMBL" id="HG739812">
    <property type="protein sequence ID" value="CDP19849.1"/>
    <property type="molecule type" value="Genomic_DNA"/>
</dbReference>
<dbReference type="Proteomes" id="UP000295252">
    <property type="component" value="Unassembled WGS sequence"/>
</dbReference>
<sequence length="220" mass="25172">MEPDYFGDEQDEKDFEAEIPLDEEEEEEAQRTTVSENLSTEEELENVKKKLKEIEEETGNLRQKSALIEKEIGGAAEGHENSTGASDDGQSEKEEVDSRSIYVGNVDYECTPEEVQQHFLSCGTVNRVTILTDQFGQPKGFAYVEFVETEAVQNALMLNESELHGRPIKVMRKRTNIPGMKQHRGRPSFRRGFTPGPLSHQSYSYGRVPRYRRPTRYSPY</sequence>
<evidence type="ECO:0000313" key="5">
    <source>
        <dbReference type="EMBL" id="CDP19849.1"/>
    </source>
</evidence>
<accession>A0A068VH08</accession>
<organism evidence="5 6">
    <name type="scientific">Coffea canephora</name>
    <name type="common">Robusta coffee</name>
    <dbReference type="NCBI Taxonomy" id="49390"/>
    <lineage>
        <taxon>Eukaryota</taxon>
        <taxon>Viridiplantae</taxon>
        <taxon>Streptophyta</taxon>
        <taxon>Embryophyta</taxon>
        <taxon>Tracheophyta</taxon>
        <taxon>Spermatophyta</taxon>
        <taxon>Magnoliopsida</taxon>
        <taxon>eudicotyledons</taxon>
        <taxon>Gunneridae</taxon>
        <taxon>Pentapetalae</taxon>
        <taxon>asterids</taxon>
        <taxon>lamiids</taxon>
        <taxon>Gentianales</taxon>
        <taxon>Rubiaceae</taxon>
        <taxon>Ixoroideae</taxon>
        <taxon>Gardenieae complex</taxon>
        <taxon>Bertiereae - Coffeeae clade</taxon>
        <taxon>Coffeeae</taxon>
        <taxon>Coffea</taxon>
    </lineage>
</organism>
<evidence type="ECO:0000256" key="2">
    <source>
        <dbReference type="PROSITE-ProRule" id="PRU00176"/>
    </source>
</evidence>
<feature type="domain" description="RRM" evidence="4">
    <location>
        <begin position="99"/>
        <end position="175"/>
    </location>
</feature>
<dbReference type="GO" id="GO:0008143">
    <property type="term" value="F:poly(A) binding"/>
    <property type="evidence" value="ECO:0007669"/>
    <property type="project" value="TreeGrafter"/>
</dbReference>